<dbReference type="EMBL" id="JABSTV010001252">
    <property type="protein sequence ID" value="KAH7947848.1"/>
    <property type="molecule type" value="Genomic_DNA"/>
</dbReference>
<name>A0A9D4SUL8_RHISA</name>
<dbReference type="PROSITE" id="PS00233">
    <property type="entry name" value="CHIT_BIND_RR_1"/>
    <property type="match status" value="1"/>
</dbReference>
<dbReference type="PRINTS" id="PR00947">
    <property type="entry name" value="CUTICLE"/>
</dbReference>
<accession>A0A9D4SUL8</accession>
<dbReference type="InterPro" id="IPR031311">
    <property type="entry name" value="CHIT_BIND_RR_consensus"/>
</dbReference>
<evidence type="ECO:0000256" key="1">
    <source>
        <dbReference type="ARBA" id="ARBA00022460"/>
    </source>
</evidence>
<proteinExistence type="predicted"/>
<protein>
    <recommendedName>
        <fullName evidence="5">Cuticle protein 10.9-like</fullName>
    </recommendedName>
</protein>
<reference evidence="3" key="2">
    <citation type="submission" date="2021-09" db="EMBL/GenBank/DDBJ databases">
        <authorList>
            <person name="Jia N."/>
            <person name="Wang J."/>
            <person name="Shi W."/>
            <person name="Du L."/>
            <person name="Sun Y."/>
            <person name="Zhan W."/>
            <person name="Jiang J."/>
            <person name="Wang Q."/>
            <person name="Zhang B."/>
            <person name="Ji P."/>
            <person name="Sakyi L.B."/>
            <person name="Cui X."/>
            <person name="Yuan T."/>
            <person name="Jiang B."/>
            <person name="Yang W."/>
            <person name="Lam T.T.-Y."/>
            <person name="Chang Q."/>
            <person name="Ding S."/>
            <person name="Wang X."/>
            <person name="Zhu J."/>
            <person name="Ruan X."/>
            <person name="Zhao L."/>
            <person name="Wei J."/>
            <person name="Que T."/>
            <person name="Du C."/>
            <person name="Cheng J."/>
            <person name="Dai P."/>
            <person name="Han X."/>
            <person name="Huang E."/>
            <person name="Gao Y."/>
            <person name="Liu J."/>
            <person name="Shao H."/>
            <person name="Ye R."/>
            <person name="Li L."/>
            <person name="Wei W."/>
            <person name="Wang X."/>
            <person name="Wang C."/>
            <person name="Huo Q."/>
            <person name="Li W."/>
            <person name="Guo W."/>
            <person name="Chen H."/>
            <person name="Chen S."/>
            <person name="Zhou L."/>
            <person name="Zhou L."/>
            <person name="Ni X."/>
            <person name="Tian J."/>
            <person name="Zhou Y."/>
            <person name="Sheng Y."/>
            <person name="Liu T."/>
            <person name="Pan Y."/>
            <person name="Xia L."/>
            <person name="Li J."/>
            <person name="Zhao F."/>
            <person name="Cao W."/>
        </authorList>
    </citation>
    <scope>NUCLEOTIDE SEQUENCE</scope>
    <source>
        <strain evidence="3">Rsan-2018</strain>
        <tissue evidence="3">Larvae</tissue>
    </source>
</reference>
<dbReference type="Pfam" id="PF00379">
    <property type="entry name" value="Chitin_bind_4"/>
    <property type="match status" value="1"/>
</dbReference>
<dbReference type="PROSITE" id="PS51155">
    <property type="entry name" value="CHIT_BIND_RR_2"/>
    <property type="match status" value="1"/>
</dbReference>
<dbReference type="VEuPathDB" id="VectorBase:RSAN_042459"/>
<dbReference type="GO" id="GO:0042302">
    <property type="term" value="F:structural constituent of cuticle"/>
    <property type="evidence" value="ECO:0007669"/>
    <property type="project" value="UniProtKB-UniRule"/>
</dbReference>
<keyword evidence="1 2" id="KW-0193">Cuticle</keyword>
<keyword evidence="4" id="KW-1185">Reference proteome</keyword>
<sequence>MLRHDGLPAPGCSPKQKTPIWPATQVLRDVGQRKLIGGGKGDRWPAESAIRTEMSQCWRPIRDSRPLQAVVPPQQVCSGQLHHQLTAIMHKFVILLACICVAAAQRGFTPVENYPPIPYSFNYANQDAEGSHTHEESGDGSGRVQGRYTLSLADGRTRTVTYTADENGYRAEIVTNEQGTESKNPADVVIQSSALPGPEAAIANEPNRLRG</sequence>
<dbReference type="InterPro" id="IPR051217">
    <property type="entry name" value="Insect_Cuticle_Struc_Prot"/>
</dbReference>
<dbReference type="GO" id="GO:0005615">
    <property type="term" value="C:extracellular space"/>
    <property type="evidence" value="ECO:0007669"/>
    <property type="project" value="TreeGrafter"/>
</dbReference>
<evidence type="ECO:0000313" key="4">
    <source>
        <dbReference type="Proteomes" id="UP000821837"/>
    </source>
</evidence>
<dbReference type="GO" id="GO:0031012">
    <property type="term" value="C:extracellular matrix"/>
    <property type="evidence" value="ECO:0007669"/>
    <property type="project" value="TreeGrafter"/>
</dbReference>
<organism evidence="3 4">
    <name type="scientific">Rhipicephalus sanguineus</name>
    <name type="common">Brown dog tick</name>
    <name type="synonym">Ixodes sanguineus</name>
    <dbReference type="NCBI Taxonomy" id="34632"/>
    <lineage>
        <taxon>Eukaryota</taxon>
        <taxon>Metazoa</taxon>
        <taxon>Ecdysozoa</taxon>
        <taxon>Arthropoda</taxon>
        <taxon>Chelicerata</taxon>
        <taxon>Arachnida</taxon>
        <taxon>Acari</taxon>
        <taxon>Parasitiformes</taxon>
        <taxon>Ixodida</taxon>
        <taxon>Ixodoidea</taxon>
        <taxon>Ixodidae</taxon>
        <taxon>Rhipicephalinae</taxon>
        <taxon>Rhipicephalus</taxon>
        <taxon>Rhipicephalus</taxon>
    </lineage>
</organism>
<evidence type="ECO:0000256" key="2">
    <source>
        <dbReference type="PROSITE-ProRule" id="PRU00497"/>
    </source>
</evidence>
<dbReference type="InterPro" id="IPR000618">
    <property type="entry name" value="Insect_cuticle"/>
</dbReference>
<dbReference type="PANTHER" id="PTHR12236:SF79">
    <property type="entry name" value="CUTICULAR PROTEIN 50CB-RELATED"/>
    <property type="match status" value="1"/>
</dbReference>
<dbReference type="Proteomes" id="UP000821837">
    <property type="component" value="Chromosome 6"/>
</dbReference>
<reference evidence="3" key="1">
    <citation type="journal article" date="2020" name="Cell">
        <title>Large-Scale Comparative Analyses of Tick Genomes Elucidate Their Genetic Diversity and Vector Capacities.</title>
        <authorList>
            <consortium name="Tick Genome and Microbiome Consortium (TIGMIC)"/>
            <person name="Jia N."/>
            <person name="Wang J."/>
            <person name="Shi W."/>
            <person name="Du L."/>
            <person name="Sun Y."/>
            <person name="Zhan W."/>
            <person name="Jiang J.F."/>
            <person name="Wang Q."/>
            <person name="Zhang B."/>
            <person name="Ji P."/>
            <person name="Bell-Sakyi L."/>
            <person name="Cui X.M."/>
            <person name="Yuan T.T."/>
            <person name="Jiang B.G."/>
            <person name="Yang W.F."/>
            <person name="Lam T.T."/>
            <person name="Chang Q.C."/>
            <person name="Ding S.J."/>
            <person name="Wang X.J."/>
            <person name="Zhu J.G."/>
            <person name="Ruan X.D."/>
            <person name="Zhao L."/>
            <person name="Wei J.T."/>
            <person name="Ye R.Z."/>
            <person name="Que T.C."/>
            <person name="Du C.H."/>
            <person name="Zhou Y.H."/>
            <person name="Cheng J.X."/>
            <person name="Dai P.F."/>
            <person name="Guo W.B."/>
            <person name="Han X.H."/>
            <person name="Huang E.J."/>
            <person name="Li L.F."/>
            <person name="Wei W."/>
            <person name="Gao Y.C."/>
            <person name="Liu J.Z."/>
            <person name="Shao H.Z."/>
            <person name="Wang X."/>
            <person name="Wang C.C."/>
            <person name="Yang T.C."/>
            <person name="Huo Q.B."/>
            <person name="Li W."/>
            <person name="Chen H.Y."/>
            <person name="Chen S.E."/>
            <person name="Zhou L.G."/>
            <person name="Ni X.B."/>
            <person name="Tian J.H."/>
            <person name="Sheng Y."/>
            <person name="Liu T."/>
            <person name="Pan Y.S."/>
            <person name="Xia L.Y."/>
            <person name="Li J."/>
            <person name="Zhao F."/>
            <person name="Cao W.C."/>
        </authorList>
    </citation>
    <scope>NUCLEOTIDE SEQUENCE</scope>
    <source>
        <strain evidence="3">Rsan-2018</strain>
    </source>
</reference>
<gene>
    <name evidence="3" type="ORF">HPB52_016239</name>
</gene>
<evidence type="ECO:0000313" key="3">
    <source>
        <dbReference type="EMBL" id="KAH7947848.1"/>
    </source>
</evidence>
<evidence type="ECO:0008006" key="5">
    <source>
        <dbReference type="Google" id="ProtNLM"/>
    </source>
</evidence>
<dbReference type="AlphaFoldDB" id="A0A9D4SUL8"/>
<comment type="caution">
    <text evidence="3">The sequence shown here is derived from an EMBL/GenBank/DDBJ whole genome shotgun (WGS) entry which is preliminary data.</text>
</comment>
<dbReference type="PANTHER" id="PTHR12236">
    <property type="entry name" value="STRUCTURAL CONTITUENT OF CUTICLE"/>
    <property type="match status" value="1"/>
</dbReference>